<keyword evidence="2" id="KW-0547">Nucleotide-binding</keyword>
<dbReference type="SUPFAM" id="SSF52540">
    <property type="entry name" value="P-loop containing nucleoside triphosphate hydrolases"/>
    <property type="match status" value="1"/>
</dbReference>
<evidence type="ECO:0000256" key="1">
    <source>
        <dbReference type="ARBA" id="ARBA00006611"/>
    </source>
</evidence>
<protein>
    <recommendedName>
        <fullName evidence="5">AAA+ ATPase domain-containing protein</fullName>
    </recommendedName>
</protein>
<dbReference type="AlphaFoldDB" id="A0A1F5PXX6"/>
<dbReference type="EMBL" id="MFFB01000013">
    <property type="protein sequence ID" value="OGE94552.1"/>
    <property type="molecule type" value="Genomic_DNA"/>
</dbReference>
<dbReference type="Pfam" id="PF00437">
    <property type="entry name" value="T2SSE"/>
    <property type="match status" value="1"/>
</dbReference>
<evidence type="ECO:0000313" key="6">
    <source>
        <dbReference type="EMBL" id="OGE94552.1"/>
    </source>
</evidence>
<evidence type="ECO:0000256" key="3">
    <source>
        <dbReference type="ARBA" id="ARBA00022840"/>
    </source>
</evidence>
<evidence type="ECO:0000259" key="5">
    <source>
        <dbReference type="SMART" id="SM00382"/>
    </source>
</evidence>
<dbReference type="Gene3D" id="3.30.450.90">
    <property type="match status" value="1"/>
</dbReference>
<sequence>MSNQADKAMRLKQVYSELNRKFEEEETQRQALKLNLPYINLYGYPTDTQALNVLSKEDAQTHDAAVFFREGRVLKLGVVKPSPSHQQLIKELKELDYTAEIYLISHSSLQHLFGGYNVLLSTKQRSSEIKLISSDPRFKAASIKEFGQQLSKVSATELIDVLLGSALDLDSSDIHVEPEGADLKIRFRIDGVLQDVAALSLDTHHQMVSRIKILSKMKLNITTTPQDGSFGLTFNQSQVDVRVSVLPSAYGESIVMRILRQDKGSLQFEELGIVGLARERILKEIEKPNGMILTTGPTGSGKTTTLYAILKRLNEPGIKIITLEDPVEYKIEGITQTPIDTRAGMTFASGLRAIFRQDPDIIMVGEMRDLETAETACQVALTGHIVLSTLHTNDAPSAIPRLLDLGVKPFVLAPAINAIIAQRLVRKICTACKESYKPSGRLQERVEMILKAVPKSAQADIPSKLNFYHSPGCSVCKGLGYRGRMGVYEAFNISDEIEKMITRGATTTEIRNQAISEGMLTMAQDGLLKALQGITDVEEVFRVTEE</sequence>
<dbReference type="PANTHER" id="PTHR30258">
    <property type="entry name" value="TYPE II SECRETION SYSTEM PROTEIN GSPE-RELATED"/>
    <property type="match status" value="1"/>
</dbReference>
<feature type="coiled-coil region" evidence="4">
    <location>
        <begin position="1"/>
        <end position="35"/>
    </location>
</feature>
<dbReference type="SUPFAM" id="SSF160246">
    <property type="entry name" value="EspE N-terminal domain-like"/>
    <property type="match status" value="1"/>
</dbReference>
<dbReference type="PANTHER" id="PTHR30258:SF1">
    <property type="entry name" value="PROTEIN TRANSPORT PROTEIN HOFB HOMOLOG"/>
    <property type="match status" value="1"/>
</dbReference>
<dbReference type="InterPro" id="IPR001482">
    <property type="entry name" value="T2SS/T4SS_dom"/>
</dbReference>
<dbReference type="InterPro" id="IPR027417">
    <property type="entry name" value="P-loop_NTPase"/>
</dbReference>
<feature type="domain" description="AAA+ ATPase" evidence="5">
    <location>
        <begin position="288"/>
        <end position="410"/>
    </location>
</feature>
<keyword evidence="4" id="KW-0175">Coiled coil</keyword>
<organism evidence="6 7">
    <name type="scientific">Candidatus Doudnabacteria bacterium RIFCSPLOWO2_01_FULL_44_21</name>
    <dbReference type="NCBI Taxonomy" id="1817841"/>
    <lineage>
        <taxon>Bacteria</taxon>
        <taxon>Candidatus Doudnaibacteriota</taxon>
    </lineage>
</organism>
<dbReference type="Gene3D" id="3.40.50.300">
    <property type="entry name" value="P-loop containing nucleotide triphosphate hydrolases"/>
    <property type="match status" value="1"/>
</dbReference>
<dbReference type="InterPro" id="IPR037257">
    <property type="entry name" value="T2SS_E_N_sf"/>
</dbReference>
<evidence type="ECO:0000313" key="7">
    <source>
        <dbReference type="Proteomes" id="UP000177281"/>
    </source>
</evidence>
<proteinExistence type="inferred from homology"/>
<dbReference type="Proteomes" id="UP000177281">
    <property type="component" value="Unassembled WGS sequence"/>
</dbReference>
<evidence type="ECO:0000256" key="2">
    <source>
        <dbReference type="ARBA" id="ARBA00022741"/>
    </source>
</evidence>
<dbReference type="GO" id="GO:0005886">
    <property type="term" value="C:plasma membrane"/>
    <property type="evidence" value="ECO:0007669"/>
    <property type="project" value="TreeGrafter"/>
</dbReference>
<dbReference type="FunFam" id="3.40.50.300:FF:000398">
    <property type="entry name" value="Type IV pilus assembly ATPase PilB"/>
    <property type="match status" value="1"/>
</dbReference>
<comment type="caution">
    <text evidence="6">The sequence shown here is derived from an EMBL/GenBank/DDBJ whole genome shotgun (WGS) entry which is preliminary data.</text>
</comment>
<gene>
    <name evidence="6" type="ORF">A3B10_00115</name>
</gene>
<keyword evidence="3" id="KW-0067">ATP-binding</keyword>
<evidence type="ECO:0000256" key="4">
    <source>
        <dbReference type="SAM" id="Coils"/>
    </source>
</evidence>
<reference evidence="6 7" key="1">
    <citation type="journal article" date="2016" name="Nat. Commun.">
        <title>Thousands of microbial genomes shed light on interconnected biogeochemical processes in an aquifer system.</title>
        <authorList>
            <person name="Anantharaman K."/>
            <person name="Brown C.T."/>
            <person name="Hug L.A."/>
            <person name="Sharon I."/>
            <person name="Castelle C.J."/>
            <person name="Probst A.J."/>
            <person name="Thomas B.C."/>
            <person name="Singh A."/>
            <person name="Wilkins M.J."/>
            <person name="Karaoz U."/>
            <person name="Brodie E.L."/>
            <person name="Williams K.H."/>
            <person name="Hubbard S.S."/>
            <person name="Banfield J.F."/>
        </authorList>
    </citation>
    <scope>NUCLEOTIDE SEQUENCE [LARGE SCALE GENOMIC DNA]</scope>
</reference>
<comment type="similarity">
    <text evidence="1">Belongs to the GSP E family.</text>
</comment>
<dbReference type="InterPro" id="IPR003593">
    <property type="entry name" value="AAA+_ATPase"/>
</dbReference>
<dbReference type="GO" id="GO:0005524">
    <property type="term" value="F:ATP binding"/>
    <property type="evidence" value="ECO:0007669"/>
    <property type="project" value="UniProtKB-KW"/>
</dbReference>
<dbReference type="STRING" id="1817841.A3B10_00115"/>
<name>A0A1F5PXX6_9BACT</name>
<dbReference type="GO" id="GO:0016887">
    <property type="term" value="F:ATP hydrolysis activity"/>
    <property type="evidence" value="ECO:0007669"/>
    <property type="project" value="TreeGrafter"/>
</dbReference>
<accession>A0A1F5PXX6</accession>
<dbReference type="SMART" id="SM00382">
    <property type="entry name" value="AAA"/>
    <property type="match status" value="1"/>
</dbReference>
<dbReference type="CDD" id="cd01129">
    <property type="entry name" value="PulE-GspE-like"/>
    <property type="match status" value="1"/>
</dbReference>